<dbReference type="FunFam" id="3.80.10.10:FF:000730">
    <property type="entry name" value="Toll-like receptor 11"/>
    <property type="match status" value="1"/>
</dbReference>
<reference evidence="5 6" key="1">
    <citation type="journal article" date="2011" name="Nature">
        <title>Genome sequencing reveals insights into physiology and longevity of the naked mole rat.</title>
        <authorList>
            <person name="Kim E.B."/>
            <person name="Fang X."/>
            <person name="Fushan A.A."/>
            <person name="Huang Z."/>
            <person name="Lobanov A.V."/>
            <person name="Han L."/>
            <person name="Marino S.M."/>
            <person name="Sun X."/>
            <person name="Turanov A.A."/>
            <person name="Yang P."/>
            <person name="Yim S.H."/>
            <person name="Zhao X."/>
            <person name="Kasaikina M.V."/>
            <person name="Stoletzki N."/>
            <person name="Peng C."/>
            <person name="Polak P."/>
            <person name="Xiong Z."/>
            <person name="Kiezun A."/>
            <person name="Zhu Y."/>
            <person name="Chen Y."/>
            <person name="Kryukov G.V."/>
            <person name="Zhang Q."/>
            <person name="Peshkin L."/>
            <person name="Yang L."/>
            <person name="Bronson R.T."/>
            <person name="Buffenstein R."/>
            <person name="Wang B."/>
            <person name="Han C."/>
            <person name="Li Q."/>
            <person name="Chen L."/>
            <person name="Zhao W."/>
            <person name="Sunyaev S.R."/>
            <person name="Park T.J."/>
            <person name="Zhang G."/>
            <person name="Wang J."/>
            <person name="Gladyshev V.N."/>
        </authorList>
    </citation>
    <scope>NUCLEOTIDE SEQUENCE [LARGE SCALE GENOMIC DNA]</scope>
</reference>
<proteinExistence type="predicted"/>
<dbReference type="PANTHER" id="PTHR24373">
    <property type="entry name" value="SLIT RELATED LEUCINE-RICH REPEAT NEURONAL PROTEIN"/>
    <property type="match status" value="1"/>
</dbReference>
<dbReference type="Proteomes" id="UP000006813">
    <property type="component" value="Unassembled WGS sequence"/>
</dbReference>
<keyword evidence="5" id="KW-0675">Receptor</keyword>
<evidence type="ECO:0000256" key="2">
    <source>
        <dbReference type="ARBA" id="ARBA00022729"/>
    </source>
</evidence>
<dbReference type="FunCoup" id="G5C1X1">
    <property type="interactions" value="27"/>
</dbReference>
<keyword evidence="1" id="KW-0433">Leucine-rich repeat</keyword>
<gene>
    <name evidence="5" type="ORF">GW7_08624</name>
</gene>
<dbReference type="SMART" id="SM00369">
    <property type="entry name" value="LRR_TYP"/>
    <property type="match status" value="8"/>
</dbReference>
<dbReference type="PROSITE" id="PS51450">
    <property type="entry name" value="LRR"/>
    <property type="match status" value="1"/>
</dbReference>
<dbReference type="Pfam" id="PF13855">
    <property type="entry name" value="LRR_8"/>
    <property type="match status" value="2"/>
</dbReference>
<evidence type="ECO:0000256" key="1">
    <source>
        <dbReference type="ARBA" id="ARBA00022614"/>
    </source>
</evidence>
<dbReference type="InterPro" id="IPR001611">
    <property type="entry name" value="Leu-rich_rpt"/>
</dbReference>
<dbReference type="EMBL" id="JH172940">
    <property type="protein sequence ID" value="EHB15530.1"/>
    <property type="molecule type" value="Genomic_DNA"/>
</dbReference>
<dbReference type="PANTHER" id="PTHR24373:SF370">
    <property type="entry name" value="FISH-LIPS, ISOFORM E"/>
    <property type="match status" value="1"/>
</dbReference>
<dbReference type="InParanoid" id="G5C1X1"/>
<dbReference type="InterPro" id="IPR032675">
    <property type="entry name" value="LRR_dom_sf"/>
</dbReference>
<dbReference type="SUPFAM" id="SSF52058">
    <property type="entry name" value="L domain-like"/>
    <property type="match status" value="2"/>
</dbReference>
<accession>G5C1X1</accession>
<evidence type="ECO:0000313" key="6">
    <source>
        <dbReference type="Proteomes" id="UP000006813"/>
    </source>
</evidence>
<evidence type="ECO:0000256" key="4">
    <source>
        <dbReference type="SAM" id="SignalP"/>
    </source>
</evidence>
<evidence type="ECO:0000256" key="3">
    <source>
        <dbReference type="ARBA" id="ARBA00022737"/>
    </source>
</evidence>
<name>G5C1X1_HETGA</name>
<organism evidence="5 6">
    <name type="scientific">Heterocephalus glaber</name>
    <name type="common">Naked mole rat</name>
    <dbReference type="NCBI Taxonomy" id="10181"/>
    <lineage>
        <taxon>Eukaryota</taxon>
        <taxon>Metazoa</taxon>
        <taxon>Chordata</taxon>
        <taxon>Craniata</taxon>
        <taxon>Vertebrata</taxon>
        <taxon>Euteleostomi</taxon>
        <taxon>Mammalia</taxon>
        <taxon>Eutheria</taxon>
        <taxon>Euarchontoglires</taxon>
        <taxon>Glires</taxon>
        <taxon>Rodentia</taxon>
        <taxon>Hystricomorpha</taxon>
        <taxon>Bathyergidae</taxon>
        <taxon>Heterocephalus</taxon>
    </lineage>
</organism>
<dbReference type="AlphaFoldDB" id="G5C1X1"/>
<feature type="chain" id="PRO_5003475016" evidence="4">
    <location>
        <begin position="29"/>
        <end position="636"/>
    </location>
</feature>
<keyword evidence="2 4" id="KW-0732">Signal</keyword>
<feature type="signal peptide" evidence="4">
    <location>
        <begin position="1"/>
        <end position="28"/>
    </location>
</feature>
<sequence>MEKPLFSALLPLLLLAFVSHGLVSWAWTTPDCTIADSSLLANLSYYIPFCSLAPRLHLFASCSNVKDVAQTLRAVPRDREVLCLQGIVPVLPANAFGDFPSLRLLRLQLGNLKDIQLPISLTCLTLRHSCLTKLQELKGLFPNLLHGFSPTASPRPLVSFLEVLDLSSNLQLSQGGIRSLDGLQMHSLRLDSTPLSLLGLLGSGLLHLDFLSLVGTGVTKLPGSVAGYFALRALDLGRNQIQKIEDADLASCYSLELLSLHDNDLQSLPIGFLSALPQLQRLNLSMNNLGSTLVLPDGLVSTNLRVLDLSYNEFCNLPYGVFSFLPQLPELWLGRNNLSNLTNGSLEGLRWLKTLDLSWNQIKILNPGWLSSLPALTSLNLLGTYLEYIPGKQFQGPHKLSYLQLGSLLELQIYPPWPPALLSLEVWATTWVEFIVHNEQPFLFLENLTLQTSFVLLHPSNATVYFPSLRHLTLRGVSPYIFSSHRPQKFFPQLPLLEHLHFWSDNGDMENMCLFGMARLQVLELGDLNFLSEFGSVKLETFLQEVPQLQVLALSHLNLWNLSMSTFKDLGHLRLLLFNSELTLGLDSSLQELIPQMPQYVYFSNVTFTCQCESSWVGSQQLCVWAGEIHLHGKCF</sequence>
<dbReference type="GO" id="GO:0031012">
    <property type="term" value="C:extracellular matrix"/>
    <property type="evidence" value="ECO:0007669"/>
    <property type="project" value="TreeGrafter"/>
</dbReference>
<dbReference type="GO" id="GO:0005615">
    <property type="term" value="C:extracellular space"/>
    <property type="evidence" value="ECO:0007669"/>
    <property type="project" value="TreeGrafter"/>
</dbReference>
<protein>
    <submittedName>
        <fullName evidence="5">Toll-like receptor 11</fullName>
    </submittedName>
</protein>
<keyword evidence="3" id="KW-0677">Repeat</keyword>
<dbReference type="InterPro" id="IPR050328">
    <property type="entry name" value="Dev_Immune_Receptor"/>
</dbReference>
<dbReference type="STRING" id="10181.G5C1X1"/>
<evidence type="ECO:0000313" key="5">
    <source>
        <dbReference type="EMBL" id="EHB15530.1"/>
    </source>
</evidence>
<dbReference type="InterPro" id="IPR003591">
    <property type="entry name" value="Leu-rich_rpt_typical-subtyp"/>
</dbReference>
<dbReference type="Gene3D" id="3.80.10.10">
    <property type="entry name" value="Ribonuclease Inhibitor"/>
    <property type="match status" value="3"/>
</dbReference>